<dbReference type="GO" id="GO:0031428">
    <property type="term" value="C:box C/D methylation guide snoRNP complex"/>
    <property type="evidence" value="ECO:0007669"/>
    <property type="project" value="InterPro"/>
</dbReference>
<comment type="caution">
    <text evidence="2">The sequence shown here is derived from an EMBL/GenBank/DDBJ whole genome shotgun (WGS) entry which is preliminary data.</text>
</comment>
<dbReference type="PANTHER" id="PTHR10894:SF24">
    <property type="entry name" value="OS02G0511800 PROTEIN"/>
    <property type="match status" value="1"/>
</dbReference>
<gene>
    <name evidence="2" type="ORF">EJB05_03311</name>
</gene>
<dbReference type="Proteomes" id="UP000324897">
    <property type="component" value="Chromosome 5"/>
</dbReference>
<name>A0A5J9W7D2_9POAL</name>
<dbReference type="AlphaFoldDB" id="A0A5J9W7D2"/>
<evidence type="ECO:0000313" key="3">
    <source>
        <dbReference type="Proteomes" id="UP000324897"/>
    </source>
</evidence>
<evidence type="ECO:0000256" key="1">
    <source>
        <dbReference type="SAM" id="MobiDB-lite"/>
    </source>
</evidence>
<dbReference type="GO" id="GO:0030515">
    <property type="term" value="F:snoRNA binding"/>
    <property type="evidence" value="ECO:0007669"/>
    <property type="project" value="InterPro"/>
</dbReference>
<accession>A0A5J9W7D2</accession>
<sequence length="620" mass="69798">MGHKRNKRRPPPPPPPPGASLVDFIEWLGECGRILVLFETPSGFALFGYDGLRLFRPKALQNIWADFAKDYIAKDCYTVMESLPKGISSQVFKDKASTINLETGVSDQLAKMIKKHIRPGQKLAVGKHEYKLIIEARLKISCLFDKHVMEVMWGLKNLMRSLVPQEELELAAEDRLPMSEGLKMVLKEHGFDVEPKMVNSRIIDMAHALYECDLCVDKYDKQLRSAGSIIQEVSGIDTQGWSLLKLASALKIICSPRDKHNSEMFSDVEVSELLAGLTQYKEKLFLNTCLAVYEEIVWANKVKNEAKGLLSSLVKEARGGDGYEAGETESPEKNMEQSDKRNSGESEAASQDIKIWADFTKDYLVEDVVLLKEFRVFKDKASAINLETGVNDELAKMIKKHIFPGQKLAVGKHEYKLIIEAKLRITCLFDKHVMEVMWGLKNLMKSLVPQEELELTTEDRLHMSEGLKMVLKDHGFDVEPQMVSRRIIDMAHALYECDLCVDKYSGQLRSAGSIIQEVSGFDTQDWTLLKLASALKIICSPLEKHDPEMFSDVEVSKLLAGLSQYQEKFLKNTCLGIFEEIVWANGVKNEAKGLLNSLVKEARAGDAYEVGGAESPEKNQ</sequence>
<organism evidence="2 3">
    <name type="scientific">Eragrostis curvula</name>
    <name type="common">weeping love grass</name>
    <dbReference type="NCBI Taxonomy" id="38414"/>
    <lineage>
        <taxon>Eukaryota</taxon>
        <taxon>Viridiplantae</taxon>
        <taxon>Streptophyta</taxon>
        <taxon>Embryophyta</taxon>
        <taxon>Tracheophyta</taxon>
        <taxon>Spermatophyta</taxon>
        <taxon>Magnoliopsida</taxon>
        <taxon>Liliopsida</taxon>
        <taxon>Poales</taxon>
        <taxon>Poaceae</taxon>
        <taxon>PACMAD clade</taxon>
        <taxon>Chloridoideae</taxon>
        <taxon>Eragrostideae</taxon>
        <taxon>Eragrostidinae</taxon>
        <taxon>Eragrostis</taxon>
    </lineage>
</organism>
<protein>
    <recommendedName>
        <fullName evidence="4">Nucleolar protein 58/56 N-terminal domain-containing protein</fullName>
    </recommendedName>
</protein>
<keyword evidence="3" id="KW-1185">Reference proteome</keyword>
<reference evidence="2 3" key="1">
    <citation type="journal article" date="2019" name="Sci. Rep.">
        <title>A high-quality genome of Eragrostis curvula grass provides insights into Poaceae evolution and supports new strategies to enhance forage quality.</title>
        <authorList>
            <person name="Carballo J."/>
            <person name="Santos B.A.C.M."/>
            <person name="Zappacosta D."/>
            <person name="Garbus I."/>
            <person name="Selva J.P."/>
            <person name="Gallo C.A."/>
            <person name="Diaz A."/>
            <person name="Albertini E."/>
            <person name="Caccamo M."/>
            <person name="Echenique V."/>
        </authorList>
    </citation>
    <scope>NUCLEOTIDE SEQUENCE [LARGE SCALE GENOMIC DNA]</scope>
    <source>
        <strain evidence="3">cv. Victoria</strain>
        <tissue evidence="2">Leaf</tissue>
    </source>
</reference>
<proteinExistence type="predicted"/>
<feature type="compositionally biased region" description="Basic and acidic residues" evidence="1">
    <location>
        <begin position="330"/>
        <end position="344"/>
    </location>
</feature>
<dbReference type="Gramene" id="TVU43891">
    <property type="protein sequence ID" value="TVU43891"/>
    <property type="gene ID" value="EJB05_03311"/>
</dbReference>
<dbReference type="GO" id="GO:0032040">
    <property type="term" value="C:small-subunit processome"/>
    <property type="evidence" value="ECO:0007669"/>
    <property type="project" value="InterPro"/>
</dbReference>
<dbReference type="EMBL" id="RWGY01000004">
    <property type="protein sequence ID" value="TVU43891.1"/>
    <property type="molecule type" value="Genomic_DNA"/>
</dbReference>
<dbReference type="OrthoDB" id="593392at2759"/>
<feature type="region of interest" description="Disordered" evidence="1">
    <location>
        <begin position="320"/>
        <end position="346"/>
    </location>
</feature>
<dbReference type="InterPro" id="IPR045056">
    <property type="entry name" value="Nop56/Nop58"/>
</dbReference>
<evidence type="ECO:0000313" key="2">
    <source>
        <dbReference type="EMBL" id="TVU43891.1"/>
    </source>
</evidence>
<evidence type="ECO:0008006" key="4">
    <source>
        <dbReference type="Google" id="ProtNLM"/>
    </source>
</evidence>
<dbReference type="PANTHER" id="PTHR10894">
    <property type="entry name" value="NUCLEOLAR PROTEIN 5 NUCLEOLAR PROTEIN NOP5 NOP58"/>
    <property type="match status" value="1"/>
</dbReference>